<evidence type="ECO:0000313" key="10">
    <source>
        <dbReference type="Proteomes" id="UP000322283"/>
    </source>
</evidence>
<feature type="transmembrane region" description="Helical" evidence="6">
    <location>
        <begin position="156"/>
        <end position="175"/>
    </location>
</feature>
<feature type="transmembrane region" description="Helical" evidence="6">
    <location>
        <begin position="332"/>
        <end position="350"/>
    </location>
</feature>
<feature type="transmembrane region" description="Helical" evidence="6">
    <location>
        <begin position="202"/>
        <end position="221"/>
    </location>
</feature>
<reference evidence="7 9" key="1">
    <citation type="submission" date="2016-08" db="EMBL/GenBank/DDBJ databases">
        <title>Moorella thermoacetica DSM 103132.</title>
        <authorList>
            <person name="Jendresen C.B."/>
            <person name="Redl S.M."/>
            <person name="Jensen T.O."/>
            <person name="Nielsen A.T."/>
        </authorList>
    </citation>
    <scope>NUCLEOTIDE SEQUENCE [LARGE SCALE GENOMIC DNA]</scope>
    <source>
        <strain evidence="7 9">DSM 103132</strain>
    </source>
</reference>
<feature type="transmembrane region" description="Helical" evidence="6">
    <location>
        <begin position="24"/>
        <end position="47"/>
    </location>
</feature>
<organism evidence="7 9">
    <name type="scientific">Neomoorella thermoacetica</name>
    <name type="common">Clostridium thermoaceticum</name>
    <dbReference type="NCBI Taxonomy" id="1525"/>
    <lineage>
        <taxon>Bacteria</taxon>
        <taxon>Bacillati</taxon>
        <taxon>Bacillota</taxon>
        <taxon>Clostridia</taxon>
        <taxon>Neomoorellales</taxon>
        <taxon>Neomoorellaceae</taxon>
        <taxon>Neomoorella</taxon>
    </lineage>
</organism>
<dbReference type="Proteomes" id="UP000094598">
    <property type="component" value="Chromosome"/>
</dbReference>
<feature type="transmembrane region" description="Helical" evidence="6">
    <location>
        <begin position="67"/>
        <end position="88"/>
    </location>
</feature>
<dbReference type="PANTHER" id="PTHR47089:SF1">
    <property type="entry name" value="GUANOSINE ABC TRANSPORTER PERMEASE PROTEIN NUPP"/>
    <property type="match status" value="1"/>
</dbReference>
<evidence type="ECO:0000256" key="2">
    <source>
        <dbReference type="ARBA" id="ARBA00022475"/>
    </source>
</evidence>
<dbReference type="GO" id="GO:0022857">
    <property type="term" value="F:transmembrane transporter activity"/>
    <property type="evidence" value="ECO:0007669"/>
    <property type="project" value="InterPro"/>
</dbReference>
<evidence type="ECO:0000256" key="5">
    <source>
        <dbReference type="ARBA" id="ARBA00023136"/>
    </source>
</evidence>
<name>A0AAC9MVV6_NEOTH</name>
<dbReference type="CDD" id="cd06580">
    <property type="entry name" value="TM_PBP1_transp_TpRbsC_like"/>
    <property type="match status" value="1"/>
</dbReference>
<dbReference type="Proteomes" id="UP000322283">
    <property type="component" value="Unassembled WGS sequence"/>
</dbReference>
<evidence type="ECO:0000313" key="9">
    <source>
        <dbReference type="Proteomes" id="UP000094598"/>
    </source>
</evidence>
<dbReference type="RefSeq" id="WP_069591033.1">
    <property type="nucleotide sequence ID" value="NZ_CP017019.1"/>
</dbReference>
<gene>
    <name evidence="7" type="ORF">Maut_02693</name>
    <name evidence="8" type="ORF">MTAT_00930</name>
</gene>
<sequence>MSFNVALTTSEKRRWIDWLWQTQVGISMLSIILSLLVLLVAAIIWRAQPWTVLLALFEGAFRGRGSIVSTLEEMAVLILTGLAVLLPYRAGFFNIGGQGQLEIGALAAVVVATSLSGPPVVVIPLALLAAIVVGVVSVLIPLLLRIKRGASEVTTTIMMNFTCINLVSALITGVLKDPKAFYGATRPVPAAYQLPALPPGTGIHVGVWVAIAVAALVFWWMKRTVFGMELSAVGFNRRAAEAAGISANRVLITAVIAGAAMAGLAGGFQVLGVTHRVAEGWAMSWGSTGICVAFLGGNALGVVPVAFILSILDTGSRYMQAMTGVPSALVDIMQGVPVLFFICFNAAMAMRHSKQRAKGSISAKSSNLIKGVKA</sequence>
<dbReference type="Pfam" id="PF02653">
    <property type="entry name" value="BPD_transp_2"/>
    <property type="match status" value="1"/>
</dbReference>
<dbReference type="InterPro" id="IPR001851">
    <property type="entry name" value="ABC_transp_permease"/>
</dbReference>
<dbReference type="AlphaFoldDB" id="A0AAC9MVV6"/>
<evidence type="ECO:0000313" key="8">
    <source>
        <dbReference type="EMBL" id="TYL15360.1"/>
    </source>
</evidence>
<keyword evidence="10" id="KW-1185">Reference proteome</keyword>
<keyword evidence="3 6" id="KW-0812">Transmembrane</keyword>
<dbReference type="EMBL" id="VCDX01000001">
    <property type="protein sequence ID" value="TYL15360.1"/>
    <property type="molecule type" value="Genomic_DNA"/>
</dbReference>
<proteinExistence type="predicted"/>
<evidence type="ECO:0000256" key="3">
    <source>
        <dbReference type="ARBA" id="ARBA00022692"/>
    </source>
</evidence>
<dbReference type="PANTHER" id="PTHR47089">
    <property type="entry name" value="ABC TRANSPORTER, PERMEASE PROTEIN"/>
    <property type="match status" value="1"/>
</dbReference>
<keyword evidence="2" id="KW-1003">Cell membrane</keyword>
<protein>
    <submittedName>
        <fullName evidence="7">Branched-chain amino acid transport system / permease component</fullName>
    </submittedName>
</protein>
<feature type="transmembrane region" description="Helical" evidence="6">
    <location>
        <begin position="290"/>
        <end position="312"/>
    </location>
</feature>
<evidence type="ECO:0000256" key="6">
    <source>
        <dbReference type="SAM" id="Phobius"/>
    </source>
</evidence>
<reference evidence="8 10" key="2">
    <citation type="submission" date="2019-05" db="EMBL/GenBank/DDBJ databases">
        <title>Genome sequence of Moorella thermoacetica ATCC 33924.</title>
        <authorList>
            <person name="Poehlein A."/>
            <person name="Bengelsdorf F.R."/>
            <person name="Duerre P."/>
            <person name="Daniel R."/>
        </authorList>
    </citation>
    <scope>NUCLEOTIDE SEQUENCE [LARGE SCALE GENOMIC DNA]</scope>
    <source>
        <strain evidence="8 10">ATCC 33924</strain>
    </source>
</reference>
<accession>A0AAC9MVV6</accession>
<keyword evidence="4 6" id="KW-1133">Transmembrane helix</keyword>
<feature type="transmembrane region" description="Helical" evidence="6">
    <location>
        <begin position="100"/>
        <end position="117"/>
    </location>
</feature>
<keyword evidence="5 6" id="KW-0472">Membrane</keyword>
<dbReference type="EMBL" id="CP017019">
    <property type="protein sequence ID" value="AOQ25109.1"/>
    <property type="molecule type" value="Genomic_DNA"/>
</dbReference>
<evidence type="ECO:0000313" key="7">
    <source>
        <dbReference type="EMBL" id="AOQ25109.1"/>
    </source>
</evidence>
<evidence type="ECO:0000256" key="1">
    <source>
        <dbReference type="ARBA" id="ARBA00004651"/>
    </source>
</evidence>
<evidence type="ECO:0000256" key="4">
    <source>
        <dbReference type="ARBA" id="ARBA00022989"/>
    </source>
</evidence>
<dbReference type="GO" id="GO:0005886">
    <property type="term" value="C:plasma membrane"/>
    <property type="evidence" value="ECO:0007669"/>
    <property type="project" value="UniProtKB-SubCell"/>
</dbReference>
<feature type="transmembrane region" description="Helical" evidence="6">
    <location>
        <begin position="123"/>
        <end position="144"/>
    </location>
</feature>
<comment type="subcellular location">
    <subcellularLocation>
        <location evidence="1">Cell membrane</location>
        <topology evidence="1">Multi-pass membrane protein</topology>
    </subcellularLocation>
</comment>